<gene>
    <name evidence="4" type="ORF">BAUCODRAFT_194721</name>
</gene>
<proteinExistence type="predicted"/>
<keyword evidence="1" id="KW-0175">Coiled coil</keyword>
<evidence type="ECO:0000313" key="5">
    <source>
        <dbReference type="Proteomes" id="UP000011761"/>
    </source>
</evidence>
<name>M2NNJ5_BAUPA</name>
<feature type="signal peptide" evidence="2">
    <location>
        <begin position="1"/>
        <end position="30"/>
    </location>
</feature>
<feature type="domain" description="Complex 1 LYR protein" evidence="3">
    <location>
        <begin position="16"/>
        <end position="74"/>
    </location>
</feature>
<dbReference type="GeneID" id="19109604"/>
<dbReference type="InterPro" id="IPR008011">
    <property type="entry name" value="Complex1_LYR_dom"/>
</dbReference>
<evidence type="ECO:0000256" key="2">
    <source>
        <dbReference type="SAM" id="SignalP"/>
    </source>
</evidence>
<dbReference type="AlphaFoldDB" id="M2NNJ5"/>
<dbReference type="OrthoDB" id="3925971at2759"/>
<evidence type="ECO:0000256" key="1">
    <source>
        <dbReference type="SAM" id="Coils"/>
    </source>
</evidence>
<organism evidence="4 5">
    <name type="scientific">Baudoinia panamericana (strain UAMH 10762)</name>
    <name type="common">Angels' share fungus</name>
    <name type="synonym">Baudoinia compniacensis (strain UAMH 10762)</name>
    <dbReference type="NCBI Taxonomy" id="717646"/>
    <lineage>
        <taxon>Eukaryota</taxon>
        <taxon>Fungi</taxon>
        <taxon>Dikarya</taxon>
        <taxon>Ascomycota</taxon>
        <taxon>Pezizomycotina</taxon>
        <taxon>Dothideomycetes</taxon>
        <taxon>Dothideomycetidae</taxon>
        <taxon>Mycosphaerellales</taxon>
        <taxon>Teratosphaeriaceae</taxon>
        <taxon>Baudoinia</taxon>
    </lineage>
</organism>
<evidence type="ECO:0000259" key="3">
    <source>
        <dbReference type="Pfam" id="PF05347"/>
    </source>
</evidence>
<dbReference type="EMBL" id="KB445550">
    <property type="protein sequence ID" value="EMD01075.1"/>
    <property type="molecule type" value="Genomic_DNA"/>
</dbReference>
<accession>M2NNJ5</accession>
<dbReference type="Pfam" id="PF05347">
    <property type="entry name" value="Complex1_LYR"/>
    <property type="match status" value="1"/>
</dbReference>
<reference evidence="4 5" key="1">
    <citation type="journal article" date="2012" name="PLoS Pathog.">
        <title>Diverse lifestyles and strategies of plant pathogenesis encoded in the genomes of eighteen Dothideomycetes fungi.</title>
        <authorList>
            <person name="Ohm R.A."/>
            <person name="Feau N."/>
            <person name="Henrissat B."/>
            <person name="Schoch C.L."/>
            <person name="Horwitz B.A."/>
            <person name="Barry K.W."/>
            <person name="Condon B.J."/>
            <person name="Copeland A.C."/>
            <person name="Dhillon B."/>
            <person name="Glaser F."/>
            <person name="Hesse C.N."/>
            <person name="Kosti I."/>
            <person name="LaButti K."/>
            <person name="Lindquist E.A."/>
            <person name="Lucas S."/>
            <person name="Salamov A.A."/>
            <person name="Bradshaw R.E."/>
            <person name="Ciuffetti L."/>
            <person name="Hamelin R.C."/>
            <person name="Kema G.H.J."/>
            <person name="Lawrence C."/>
            <person name="Scott J.A."/>
            <person name="Spatafora J.W."/>
            <person name="Turgeon B.G."/>
            <person name="de Wit P.J.G.M."/>
            <person name="Zhong S."/>
            <person name="Goodwin S.B."/>
            <person name="Grigoriev I.V."/>
        </authorList>
    </citation>
    <scope>NUCLEOTIDE SEQUENCE [LARGE SCALE GENOMIC DNA]</scope>
    <source>
        <strain evidence="4 5">UAMH 10762</strain>
    </source>
</reference>
<protein>
    <recommendedName>
        <fullName evidence="3">Complex 1 LYR protein domain-containing protein</fullName>
    </recommendedName>
</protein>
<dbReference type="Proteomes" id="UP000011761">
    <property type="component" value="Unassembled WGS sequence"/>
</dbReference>
<sequence>MPNYRIPVNQSRHRVAALALFRALLTQCRALPSTTSSERSQLQNVVRNRFKEARREQSGRRLRLLFEAGYEAVDHLDAAVLAGSEGSKAYILDLLARAPEKAKQTPSVTVSDEVLRQFNKQLSARPGQDTTGKQSMLNRPLRLDKLSGKRHVPVLFNAQGIPVLRFKKPQPESLSGYINHRLQVRHKRHALRHMLDDALEMARAEDGWDDLMRVYVTKAGETSRGEPSWVRELYQARKEVNERLDAERRKNQMMAEKMQAIVDGERQMAEKERSR</sequence>
<feature type="coiled-coil region" evidence="1">
    <location>
        <begin position="230"/>
        <end position="257"/>
    </location>
</feature>
<evidence type="ECO:0000313" key="4">
    <source>
        <dbReference type="EMBL" id="EMD01075.1"/>
    </source>
</evidence>
<dbReference type="KEGG" id="bcom:BAUCODRAFT_194721"/>
<dbReference type="OMA" id="KKSTQHR"/>
<dbReference type="RefSeq" id="XP_007672259.1">
    <property type="nucleotide sequence ID" value="XM_007674069.1"/>
</dbReference>
<keyword evidence="5" id="KW-1185">Reference proteome</keyword>
<feature type="chain" id="PRO_5004022630" description="Complex 1 LYR protein domain-containing protein" evidence="2">
    <location>
        <begin position="31"/>
        <end position="275"/>
    </location>
</feature>
<dbReference type="eggNOG" id="ENOG502S4VH">
    <property type="taxonomic scope" value="Eukaryota"/>
</dbReference>
<keyword evidence="2" id="KW-0732">Signal</keyword>
<dbReference type="HOGENOM" id="CLU_042937_1_0_1"/>